<evidence type="ECO:0008006" key="18">
    <source>
        <dbReference type="Google" id="ProtNLM"/>
    </source>
</evidence>
<dbReference type="GO" id="GO:0006633">
    <property type="term" value="P:fatty acid biosynthetic process"/>
    <property type="evidence" value="ECO:0007669"/>
    <property type="project" value="UniProtKB-KW"/>
</dbReference>
<dbReference type="SMART" id="SM00308">
    <property type="entry name" value="LH2"/>
    <property type="match status" value="1"/>
</dbReference>
<dbReference type="InterPro" id="IPR001024">
    <property type="entry name" value="PLAT/LH2_dom"/>
</dbReference>
<evidence type="ECO:0000259" key="15">
    <source>
        <dbReference type="PROSITE" id="PS51393"/>
    </source>
</evidence>
<keyword evidence="4 13" id="KW-0479">Metal-binding</keyword>
<dbReference type="InterPro" id="IPR036392">
    <property type="entry name" value="PLAT/LH2_dom_sf"/>
</dbReference>
<keyword evidence="10" id="KW-0443">Lipid metabolism</keyword>
<feature type="domain" description="Lipoxygenase" evidence="15">
    <location>
        <begin position="261"/>
        <end position="968"/>
    </location>
</feature>
<dbReference type="PROSITE" id="PS00711">
    <property type="entry name" value="LIPOXYGENASE_1"/>
    <property type="match status" value="1"/>
</dbReference>
<dbReference type="InterPro" id="IPR027433">
    <property type="entry name" value="Lipoxygenase_dom_3"/>
</dbReference>
<evidence type="ECO:0000256" key="11">
    <source>
        <dbReference type="ARBA" id="ARBA00023160"/>
    </source>
</evidence>
<keyword evidence="9 13" id="KW-0408">Iron</keyword>
<dbReference type="InterPro" id="IPR001246">
    <property type="entry name" value="LipOase_plant"/>
</dbReference>
<reference evidence="16" key="1">
    <citation type="submission" date="2016-03" db="EMBL/GenBank/DDBJ databases">
        <title>Mechanisms controlling the formation of the plant cell surface in tip-growing cells are functionally conserved among land plants.</title>
        <authorList>
            <person name="Honkanen S."/>
            <person name="Jones V.A."/>
            <person name="Morieri G."/>
            <person name="Champion C."/>
            <person name="Hetherington A.J."/>
            <person name="Kelly S."/>
            <person name="Saint-Marcoux D."/>
            <person name="Proust H."/>
            <person name="Prescott H."/>
            <person name="Dolan L."/>
        </authorList>
    </citation>
    <scope>NUCLEOTIDE SEQUENCE [LARGE SCALE GENOMIC DNA]</scope>
    <source>
        <tissue evidence="16">Whole gametophyte</tissue>
    </source>
</reference>
<evidence type="ECO:0000256" key="8">
    <source>
        <dbReference type="ARBA" id="ARBA00023002"/>
    </source>
</evidence>
<keyword evidence="6" id="KW-0276">Fatty acid metabolism</keyword>
<comment type="similarity">
    <text evidence="2 13">Belongs to the lipoxygenase family.</text>
</comment>
<comment type="caution">
    <text evidence="16">The sequence shown here is derived from an EMBL/GenBank/DDBJ whole genome shotgun (WGS) entry which is preliminary data.</text>
</comment>
<evidence type="ECO:0000256" key="9">
    <source>
        <dbReference type="ARBA" id="ARBA00023004"/>
    </source>
</evidence>
<dbReference type="GO" id="GO:0046872">
    <property type="term" value="F:metal ion binding"/>
    <property type="evidence" value="ECO:0007669"/>
    <property type="project" value="UniProtKB-KW"/>
</dbReference>
<evidence type="ECO:0000256" key="1">
    <source>
        <dbReference type="ARBA" id="ARBA00001962"/>
    </source>
</evidence>
<dbReference type="InterPro" id="IPR020833">
    <property type="entry name" value="LipOase_Fe_BS"/>
</dbReference>
<evidence type="ECO:0000256" key="3">
    <source>
        <dbReference type="ARBA" id="ARBA00022516"/>
    </source>
</evidence>
<dbReference type="GO" id="GO:0034440">
    <property type="term" value="P:lipid oxidation"/>
    <property type="evidence" value="ECO:0007669"/>
    <property type="project" value="InterPro"/>
</dbReference>
<dbReference type="EMBL" id="LVLJ01002789">
    <property type="protein sequence ID" value="OAE23761.1"/>
    <property type="molecule type" value="Genomic_DNA"/>
</dbReference>
<keyword evidence="7 13" id="KW-0223">Dioxygenase</keyword>
<sequence>MQGCTNLGLQATGLAIPAGGALSSIACSQRCRAAGAGDCGKVAKLRSRRVHLVNQVFNQKLRLGGNFSSSFSFAGNGPKILRMIKQTGASDGQRPLGCGFIRCAGSGNLSTSSDIEVKGTIVLTKKYVIDLSDTASSLVDNTLDLLGYKVDFQLVSVDLDPKSNGPKVSNKSSITNWATQEDVGDTILAAEDFLYRIKFTLPKDFGEPGAFFVRNNHRNEFFLVSLTLELPDKRTIAFPCNSWIYSTSNYTNDRVFFSNKVYRPDQTPPGLRALRDLELKNLRGDGKGERKEAERIYDYDVYNDLSSTNNVRPVLGGKNLAYPRRCRTGRPKTQADPKSEESIEQGTSLVYVPRDERFNRVKNSGFLAGGVKSVAHFIVPALTSYFDGTPNEFDSMKDIISIYDKGIDLEGHMGDQKGDVKKNSKKPQENPYVLLDTIFDADGSSKSVINFPLPQLISTDENAWLLDEEFGRQSLSGLNPCVIKLLKDYPPKSSLDPSVYGSGSSLQEKHILANLQGLTVAKALEDKRLFTIDYHDIFMPYMTKINSVKDGGRGYAPRVIFFHTNEGTMKPVAIELSLPPPKGGNTSIRRVFTPPPASATQRDYLWEMAKLHFNAIDFGYHELVTHWLRSHAAMEPVIIASNRQLSHMHPIFNLLLPTFKNTMNINAIARQALINANGIIEATFTPQRYSMEMSAVVFGAYWRFDEQALPQDLIARGMAEPADDTYPGGVKLVVDDYPFAKDGLELWDGIKAWVAKYVSIVYDDSDAAVVADTELQSWWNELVNVGYGDVKSASWWPKLDSCKSLVQIVTTICWMAGPHHAAVNFGQYAYAGFMPNKPPMTRKFIPEVGSPEYLQLIADPEKYILSSSTSELAATIVMATIELLATHAIDEEYVGHRNSADWTSDDRLKAAFAEFTAAMDNLESKINERNSSRDLRNRLGPSLVPYTLLFPTSSSGLTGKGVPYSTSI</sequence>
<dbReference type="Gene3D" id="3.10.450.60">
    <property type="match status" value="1"/>
</dbReference>
<dbReference type="PRINTS" id="PR00468">
    <property type="entry name" value="PLTLPOXGNASE"/>
</dbReference>
<dbReference type="Pfam" id="PF00305">
    <property type="entry name" value="Lipoxygenase"/>
    <property type="match status" value="1"/>
</dbReference>
<evidence type="ECO:0000256" key="2">
    <source>
        <dbReference type="ARBA" id="ARBA00009419"/>
    </source>
</evidence>
<comment type="cofactor">
    <cofactor evidence="1 13">
        <name>Fe cation</name>
        <dbReference type="ChEBI" id="CHEBI:24875"/>
    </cofactor>
</comment>
<dbReference type="SUPFAM" id="SSF48484">
    <property type="entry name" value="Lipoxigenase"/>
    <property type="match status" value="1"/>
</dbReference>
<dbReference type="PRINTS" id="PR00087">
    <property type="entry name" value="LIPOXYGENASE"/>
</dbReference>
<dbReference type="InterPro" id="IPR013819">
    <property type="entry name" value="LipOase_C"/>
</dbReference>
<evidence type="ECO:0000256" key="13">
    <source>
        <dbReference type="RuleBase" id="RU003974"/>
    </source>
</evidence>
<evidence type="ECO:0000256" key="5">
    <source>
        <dbReference type="ARBA" id="ARBA00022767"/>
    </source>
</evidence>
<evidence type="ECO:0000313" key="16">
    <source>
        <dbReference type="EMBL" id="OAE23761.1"/>
    </source>
</evidence>
<dbReference type="GO" id="GO:0016702">
    <property type="term" value="F:oxidoreductase activity, acting on single donors with incorporation of molecular oxygen, incorporation of two atoms of oxygen"/>
    <property type="evidence" value="ECO:0007669"/>
    <property type="project" value="InterPro"/>
</dbReference>
<keyword evidence="17" id="KW-1185">Reference proteome</keyword>
<keyword evidence="3" id="KW-0444">Lipid biosynthesis</keyword>
<comment type="caution">
    <text evidence="12">Lacks conserved residue(s) required for the propagation of feature annotation.</text>
</comment>
<evidence type="ECO:0000256" key="7">
    <source>
        <dbReference type="ARBA" id="ARBA00022964"/>
    </source>
</evidence>
<dbReference type="Gene3D" id="2.60.60.20">
    <property type="entry name" value="PLAT/LH2 domain"/>
    <property type="match status" value="1"/>
</dbReference>
<dbReference type="SUPFAM" id="SSF49723">
    <property type="entry name" value="Lipase/lipooxygenase domain (PLAT/LH2 domain)"/>
    <property type="match status" value="1"/>
</dbReference>
<evidence type="ECO:0000313" key="17">
    <source>
        <dbReference type="Proteomes" id="UP000077202"/>
    </source>
</evidence>
<dbReference type="GO" id="GO:0031408">
    <property type="term" value="P:oxylipin biosynthetic process"/>
    <property type="evidence" value="ECO:0007669"/>
    <property type="project" value="UniProtKB-KW"/>
</dbReference>
<evidence type="ECO:0000256" key="6">
    <source>
        <dbReference type="ARBA" id="ARBA00022832"/>
    </source>
</evidence>
<evidence type="ECO:0000256" key="10">
    <source>
        <dbReference type="ARBA" id="ARBA00023098"/>
    </source>
</evidence>
<dbReference type="CDD" id="cd01751">
    <property type="entry name" value="PLAT_LH2"/>
    <property type="match status" value="1"/>
</dbReference>
<organism evidence="16 17">
    <name type="scientific">Marchantia polymorpha subsp. ruderalis</name>
    <dbReference type="NCBI Taxonomy" id="1480154"/>
    <lineage>
        <taxon>Eukaryota</taxon>
        <taxon>Viridiplantae</taxon>
        <taxon>Streptophyta</taxon>
        <taxon>Embryophyta</taxon>
        <taxon>Marchantiophyta</taxon>
        <taxon>Marchantiopsida</taxon>
        <taxon>Marchantiidae</taxon>
        <taxon>Marchantiales</taxon>
        <taxon>Marchantiaceae</taxon>
        <taxon>Marchantia</taxon>
    </lineage>
</organism>
<feature type="domain" description="PLAT" evidence="14">
    <location>
        <begin position="125"/>
        <end position="258"/>
    </location>
</feature>
<proteinExistence type="inferred from homology"/>
<gene>
    <name evidence="16" type="ORF">AXG93_4776s1460</name>
</gene>
<dbReference type="Gene3D" id="4.10.372.10">
    <property type="entry name" value="Lipoxygenase-1, Domain 3"/>
    <property type="match status" value="1"/>
</dbReference>
<evidence type="ECO:0000256" key="12">
    <source>
        <dbReference type="PROSITE-ProRule" id="PRU00152"/>
    </source>
</evidence>
<dbReference type="PROSITE" id="PS51393">
    <property type="entry name" value="LIPOXYGENASE_3"/>
    <property type="match status" value="1"/>
</dbReference>
<keyword evidence="5" id="KW-0925">Oxylipin biosynthesis</keyword>
<dbReference type="Gene3D" id="4.10.375.10">
    <property type="entry name" value="Lipoxygenase-1, Domain 2"/>
    <property type="match status" value="1"/>
</dbReference>
<evidence type="ECO:0000259" key="14">
    <source>
        <dbReference type="PROSITE" id="PS50095"/>
    </source>
</evidence>
<accession>A0A176VTP0</accession>
<dbReference type="Pfam" id="PF01477">
    <property type="entry name" value="PLAT"/>
    <property type="match status" value="1"/>
</dbReference>
<dbReference type="PROSITE" id="PS50095">
    <property type="entry name" value="PLAT"/>
    <property type="match status" value="1"/>
</dbReference>
<protein>
    <recommendedName>
        <fullName evidence="18">Lipoxygenase</fullName>
    </recommendedName>
</protein>
<dbReference type="Gene3D" id="1.20.245.10">
    <property type="entry name" value="Lipoxygenase-1, Domain 5"/>
    <property type="match status" value="1"/>
</dbReference>
<evidence type="ECO:0000256" key="4">
    <source>
        <dbReference type="ARBA" id="ARBA00022723"/>
    </source>
</evidence>
<keyword evidence="11" id="KW-0275">Fatty acid biosynthesis</keyword>
<name>A0A176VTP0_MARPO</name>
<dbReference type="InterPro" id="IPR042057">
    <property type="entry name" value="Lipoxy_PLAT/LH2"/>
</dbReference>
<dbReference type="InterPro" id="IPR000907">
    <property type="entry name" value="LipOase"/>
</dbReference>
<dbReference type="AlphaFoldDB" id="A0A176VTP0"/>
<dbReference type="Proteomes" id="UP000077202">
    <property type="component" value="Unassembled WGS sequence"/>
</dbReference>
<dbReference type="InterPro" id="IPR036226">
    <property type="entry name" value="LipOase_C_sf"/>
</dbReference>
<dbReference type="PANTHER" id="PTHR11771">
    <property type="entry name" value="LIPOXYGENASE"/>
    <property type="match status" value="1"/>
</dbReference>
<keyword evidence="8 13" id="KW-0560">Oxidoreductase</keyword>